<comment type="caution">
    <text evidence="12">The sequence shown here is derived from an EMBL/GenBank/DDBJ whole genome shotgun (WGS) entry which is preliminary data.</text>
</comment>
<keyword evidence="3" id="KW-0813">Transport</keyword>
<dbReference type="Gene3D" id="3.30.1330.60">
    <property type="entry name" value="OmpA-like domain"/>
    <property type="match status" value="1"/>
</dbReference>
<evidence type="ECO:0000256" key="3">
    <source>
        <dbReference type="ARBA" id="ARBA00022448"/>
    </source>
</evidence>
<feature type="domain" description="OmpA-like" evidence="11">
    <location>
        <begin position="223"/>
        <end position="340"/>
    </location>
</feature>
<dbReference type="GO" id="GO:0015288">
    <property type="term" value="F:porin activity"/>
    <property type="evidence" value="ECO:0007669"/>
    <property type="project" value="UniProtKB-KW"/>
</dbReference>
<dbReference type="Pfam" id="PF00691">
    <property type="entry name" value="OmpA"/>
    <property type="match status" value="1"/>
</dbReference>
<dbReference type="PROSITE" id="PS51123">
    <property type="entry name" value="OMPA_2"/>
    <property type="match status" value="1"/>
</dbReference>
<keyword evidence="6" id="KW-0406">Ion transport</keyword>
<evidence type="ECO:0000313" key="13">
    <source>
        <dbReference type="Proteomes" id="UP000319828"/>
    </source>
</evidence>
<dbReference type="Pfam" id="PF01389">
    <property type="entry name" value="OmpA_membrane"/>
    <property type="match status" value="1"/>
</dbReference>
<organism evidence="12 13">
    <name type="scientific">Vibrio algivorus</name>
    <dbReference type="NCBI Taxonomy" id="1667024"/>
    <lineage>
        <taxon>Bacteria</taxon>
        <taxon>Pseudomonadati</taxon>
        <taxon>Pseudomonadota</taxon>
        <taxon>Gammaproteobacteria</taxon>
        <taxon>Vibrionales</taxon>
        <taxon>Vibrionaceae</taxon>
        <taxon>Vibrio</taxon>
    </lineage>
</organism>
<keyword evidence="7" id="KW-0626">Porin</keyword>
<dbReference type="InterPro" id="IPR050330">
    <property type="entry name" value="Bact_OuterMem_StrucFunc"/>
</dbReference>
<dbReference type="GO" id="GO:0009279">
    <property type="term" value="C:cell outer membrane"/>
    <property type="evidence" value="ECO:0007669"/>
    <property type="project" value="UniProtKB-SubCell"/>
</dbReference>
<dbReference type="OrthoDB" id="9792521at2"/>
<evidence type="ECO:0000256" key="4">
    <source>
        <dbReference type="ARBA" id="ARBA00022452"/>
    </source>
</evidence>
<dbReference type="RefSeq" id="WP_144387753.1">
    <property type="nucleotide sequence ID" value="NZ_CANNCB010000014.1"/>
</dbReference>
<evidence type="ECO:0000256" key="9">
    <source>
        <dbReference type="ARBA" id="ARBA00023237"/>
    </source>
</evidence>
<dbReference type="Gene3D" id="2.40.160.20">
    <property type="match status" value="1"/>
</dbReference>
<evidence type="ECO:0000256" key="7">
    <source>
        <dbReference type="ARBA" id="ARBA00023114"/>
    </source>
</evidence>
<comment type="similarity">
    <text evidence="2">Belongs to the outer membrane OOP (TC 1.B.6) superfamily. OmpA family.</text>
</comment>
<reference evidence="12 13" key="1">
    <citation type="submission" date="2019-07" db="EMBL/GenBank/DDBJ databases">
        <title>The draft genome sequence of Vibrio algivorus M1486.</title>
        <authorList>
            <person name="Meng X."/>
        </authorList>
    </citation>
    <scope>NUCLEOTIDE SEQUENCE [LARGE SCALE GENOMIC DNA]</scope>
    <source>
        <strain evidence="12 13">M1486</strain>
    </source>
</reference>
<dbReference type="GO" id="GO:0046930">
    <property type="term" value="C:pore complex"/>
    <property type="evidence" value="ECO:0007669"/>
    <property type="project" value="UniProtKB-KW"/>
</dbReference>
<dbReference type="GO" id="GO:0006811">
    <property type="term" value="P:monoatomic ion transport"/>
    <property type="evidence" value="ECO:0007669"/>
    <property type="project" value="UniProtKB-KW"/>
</dbReference>
<dbReference type="PANTHER" id="PTHR30329">
    <property type="entry name" value="STATOR ELEMENT OF FLAGELLAR MOTOR COMPLEX"/>
    <property type="match status" value="1"/>
</dbReference>
<keyword evidence="5" id="KW-0812">Transmembrane</keyword>
<dbReference type="InterPro" id="IPR000498">
    <property type="entry name" value="OmpA-like_TM_dom"/>
</dbReference>
<dbReference type="SUPFAM" id="SSF103088">
    <property type="entry name" value="OmpA-like"/>
    <property type="match status" value="1"/>
</dbReference>
<keyword evidence="4" id="KW-1134">Transmembrane beta strand</keyword>
<dbReference type="EMBL" id="VMKJ01000008">
    <property type="protein sequence ID" value="TVO37805.1"/>
    <property type="molecule type" value="Genomic_DNA"/>
</dbReference>
<keyword evidence="8 10" id="KW-0472">Membrane</keyword>
<accession>A0A557PAV6</accession>
<dbReference type="Proteomes" id="UP000319828">
    <property type="component" value="Unassembled WGS sequence"/>
</dbReference>
<dbReference type="InterPro" id="IPR006665">
    <property type="entry name" value="OmpA-like"/>
</dbReference>
<evidence type="ECO:0000256" key="1">
    <source>
        <dbReference type="ARBA" id="ARBA00004571"/>
    </source>
</evidence>
<sequence length="358" mass="39525">MLRVLVFISGALVLSGVPFYTMSAEANKSVGVKFDYNFAHSGCEDNNLDCDDQSFGGGVYFRHNIFDPYFYQISFDYLGQYKANYPALADPSQKAKYTGDIFGLGISAGRVFSLTENQSIVAQLGILPWYVDVEGHEIGEDVDNDKSGVSPFASLAYQYNMTEKSYLELGYQYTYGIGSDSTGGADLSQVFLGLGYRFGASEPETIVKTVTETKYVTVTEKSMTLNFGENNSTVLFAFDSAKLNPNMSSLLAPMEKRLKDNPNATLTIESHTDNVGSDDYNHQLSQRRGNALKGYFVEQGISDDRITVKAYGEAQPLVPNTSAENRATNRRVVLFSPPFEKQEVVNKEAQTQEQGAEI</sequence>
<dbReference type="AlphaFoldDB" id="A0A557PAV6"/>
<name>A0A557PAV6_9VIBR</name>
<dbReference type="InterPro" id="IPR011250">
    <property type="entry name" value="OMP/PagP_B-barrel"/>
</dbReference>
<evidence type="ECO:0000256" key="8">
    <source>
        <dbReference type="ARBA" id="ARBA00023136"/>
    </source>
</evidence>
<dbReference type="CDD" id="cd07185">
    <property type="entry name" value="OmpA_C-like"/>
    <property type="match status" value="1"/>
</dbReference>
<proteinExistence type="inferred from homology"/>
<dbReference type="PANTHER" id="PTHR30329:SF21">
    <property type="entry name" value="LIPOPROTEIN YIAD-RELATED"/>
    <property type="match status" value="1"/>
</dbReference>
<evidence type="ECO:0000256" key="5">
    <source>
        <dbReference type="ARBA" id="ARBA00022692"/>
    </source>
</evidence>
<dbReference type="SUPFAM" id="SSF56925">
    <property type="entry name" value="OMPA-like"/>
    <property type="match status" value="1"/>
</dbReference>
<dbReference type="PRINTS" id="PR01021">
    <property type="entry name" value="OMPADOMAIN"/>
</dbReference>
<evidence type="ECO:0000256" key="10">
    <source>
        <dbReference type="PROSITE-ProRule" id="PRU00473"/>
    </source>
</evidence>
<dbReference type="InterPro" id="IPR036737">
    <property type="entry name" value="OmpA-like_sf"/>
</dbReference>
<evidence type="ECO:0000256" key="2">
    <source>
        <dbReference type="ARBA" id="ARBA00005710"/>
    </source>
</evidence>
<evidence type="ECO:0000259" key="11">
    <source>
        <dbReference type="PROSITE" id="PS51123"/>
    </source>
</evidence>
<evidence type="ECO:0000256" key="6">
    <source>
        <dbReference type="ARBA" id="ARBA00023065"/>
    </source>
</evidence>
<gene>
    <name evidence="12" type="ORF">FOF44_05905</name>
</gene>
<evidence type="ECO:0000313" key="12">
    <source>
        <dbReference type="EMBL" id="TVO37805.1"/>
    </source>
</evidence>
<dbReference type="InterPro" id="IPR006664">
    <property type="entry name" value="OMP_bac"/>
</dbReference>
<comment type="subcellular location">
    <subcellularLocation>
        <location evidence="1">Cell outer membrane</location>
        <topology evidence="1">Multi-pass membrane protein</topology>
    </subcellularLocation>
</comment>
<keyword evidence="9" id="KW-0998">Cell outer membrane</keyword>
<protein>
    <submittedName>
        <fullName evidence="12">OmpA family protein</fullName>
    </submittedName>
</protein>